<evidence type="ECO:0000256" key="1">
    <source>
        <dbReference type="ARBA" id="ARBA00004123"/>
    </source>
</evidence>
<keyword evidence="10" id="KW-1185">Reference proteome</keyword>
<keyword evidence="5" id="KW-0862">Zinc</keyword>
<protein>
    <recommendedName>
        <fullName evidence="8">C2H2-type domain-containing protein</fullName>
    </recommendedName>
</protein>
<evidence type="ECO:0000256" key="3">
    <source>
        <dbReference type="ARBA" id="ARBA00022737"/>
    </source>
</evidence>
<evidence type="ECO:0000313" key="9">
    <source>
        <dbReference type="EMBL" id="KAK7489534.1"/>
    </source>
</evidence>
<dbReference type="GO" id="GO:0008270">
    <property type="term" value="F:zinc ion binding"/>
    <property type="evidence" value="ECO:0007669"/>
    <property type="project" value="UniProtKB-KW"/>
</dbReference>
<evidence type="ECO:0000256" key="2">
    <source>
        <dbReference type="ARBA" id="ARBA00022723"/>
    </source>
</evidence>
<keyword evidence="4 7" id="KW-0863">Zinc-finger</keyword>
<dbReference type="GO" id="GO:0005634">
    <property type="term" value="C:nucleus"/>
    <property type="evidence" value="ECO:0007669"/>
    <property type="project" value="UniProtKB-SubCell"/>
</dbReference>
<dbReference type="InterPro" id="IPR013087">
    <property type="entry name" value="Znf_C2H2_type"/>
</dbReference>
<evidence type="ECO:0000256" key="4">
    <source>
        <dbReference type="ARBA" id="ARBA00022771"/>
    </source>
</evidence>
<dbReference type="PROSITE" id="PS50157">
    <property type="entry name" value="ZINC_FINGER_C2H2_2"/>
    <property type="match status" value="3"/>
</dbReference>
<evidence type="ECO:0000256" key="7">
    <source>
        <dbReference type="PROSITE-ProRule" id="PRU00042"/>
    </source>
</evidence>
<dbReference type="PANTHER" id="PTHR24394">
    <property type="entry name" value="ZINC FINGER PROTEIN"/>
    <property type="match status" value="1"/>
</dbReference>
<evidence type="ECO:0000256" key="6">
    <source>
        <dbReference type="ARBA" id="ARBA00023242"/>
    </source>
</evidence>
<dbReference type="SUPFAM" id="SSF57667">
    <property type="entry name" value="beta-beta-alpha zinc fingers"/>
    <property type="match status" value="2"/>
</dbReference>
<reference evidence="9 10" key="1">
    <citation type="journal article" date="2023" name="Sci. Data">
        <title>Genome assembly of the Korean intertidal mud-creeper Batillaria attramentaria.</title>
        <authorList>
            <person name="Patra A.K."/>
            <person name="Ho P.T."/>
            <person name="Jun S."/>
            <person name="Lee S.J."/>
            <person name="Kim Y."/>
            <person name="Won Y.J."/>
        </authorList>
    </citation>
    <scope>NUCLEOTIDE SEQUENCE [LARGE SCALE GENOMIC DNA]</scope>
    <source>
        <strain evidence="9">Wonlab-2016</strain>
    </source>
</reference>
<dbReference type="Pfam" id="PF00096">
    <property type="entry name" value="zf-C2H2"/>
    <property type="match status" value="3"/>
</dbReference>
<keyword evidence="6" id="KW-0539">Nucleus</keyword>
<keyword evidence="2" id="KW-0479">Metal-binding</keyword>
<evidence type="ECO:0000256" key="5">
    <source>
        <dbReference type="ARBA" id="ARBA00022833"/>
    </source>
</evidence>
<dbReference type="Gene3D" id="3.30.160.60">
    <property type="entry name" value="Classic Zinc Finger"/>
    <property type="match status" value="3"/>
</dbReference>
<organism evidence="9 10">
    <name type="scientific">Batillaria attramentaria</name>
    <dbReference type="NCBI Taxonomy" id="370345"/>
    <lineage>
        <taxon>Eukaryota</taxon>
        <taxon>Metazoa</taxon>
        <taxon>Spiralia</taxon>
        <taxon>Lophotrochozoa</taxon>
        <taxon>Mollusca</taxon>
        <taxon>Gastropoda</taxon>
        <taxon>Caenogastropoda</taxon>
        <taxon>Sorbeoconcha</taxon>
        <taxon>Cerithioidea</taxon>
        <taxon>Batillariidae</taxon>
        <taxon>Batillaria</taxon>
    </lineage>
</organism>
<feature type="domain" description="C2H2-type" evidence="8">
    <location>
        <begin position="10"/>
        <end position="37"/>
    </location>
</feature>
<evidence type="ECO:0000313" key="10">
    <source>
        <dbReference type="Proteomes" id="UP001519460"/>
    </source>
</evidence>
<keyword evidence="3" id="KW-0677">Repeat</keyword>
<gene>
    <name evidence="9" type="ORF">BaRGS_00019168</name>
</gene>
<feature type="domain" description="C2H2-type" evidence="8">
    <location>
        <begin position="67"/>
        <end position="94"/>
    </location>
</feature>
<proteinExistence type="predicted"/>
<dbReference type="AlphaFoldDB" id="A0ABD0KRG1"/>
<comment type="subcellular location">
    <subcellularLocation>
        <location evidence="1">Nucleus</location>
    </subcellularLocation>
</comment>
<sequence length="186" mass="20693">MSQNTRVYPYICNHCNKGFRSQAHLNEHMTRHSTDRPYLCQYCGSSFKTQSVQKKHILSLHLKPRSYECGVCTRKFNTRSALQRHNRIHELDAQKLVAAQSAAAEGNLVELEMADAGQLQQHTEAATAVVTVDDAAEVLQTQQQTLVQDVLAGGMEESLGQGEVLQPQYIQGNETATALFYLTGSL</sequence>
<accession>A0ABD0KRG1</accession>
<dbReference type="FunFam" id="3.30.160.60:FF:000446">
    <property type="entry name" value="Zinc finger protein"/>
    <property type="match status" value="1"/>
</dbReference>
<comment type="caution">
    <text evidence="9">The sequence shown here is derived from an EMBL/GenBank/DDBJ whole genome shotgun (WGS) entry which is preliminary data.</text>
</comment>
<feature type="domain" description="C2H2-type" evidence="8">
    <location>
        <begin position="38"/>
        <end position="66"/>
    </location>
</feature>
<dbReference type="Proteomes" id="UP001519460">
    <property type="component" value="Unassembled WGS sequence"/>
</dbReference>
<dbReference type="InterPro" id="IPR036236">
    <property type="entry name" value="Znf_C2H2_sf"/>
</dbReference>
<dbReference type="EMBL" id="JACVVK020000136">
    <property type="protein sequence ID" value="KAK7489534.1"/>
    <property type="molecule type" value="Genomic_DNA"/>
</dbReference>
<evidence type="ECO:0000259" key="8">
    <source>
        <dbReference type="PROSITE" id="PS50157"/>
    </source>
</evidence>
<name>A0ABD0KRG1_9CAEN</name>
<dbReference type="PANTHER" id="PTHR24394:SF29">
    <property type="entry name" value="MYONEURIN"/>
    <property type="match status" value="1"/>
</dbReference>
<dbReference type="PROSITE" id="PS00028">
    <property type="entry name" value="ZINC_FINGER_C2H2_1"/>
    <property type="match status" value="3"/>
</dbReference>
<dbReference type="FunFam" id="3.30.160.60:FF:000145">
    <property type="entry name" value="Zinc finger protein 574"/>
    <property type="match status" value="1"/>
</dbReference>
<dbReference type="SMART" id="SM00355">
    <property type="entry name" value="ZnF_C2H2"/>
    <property type="match status" value="3"/>
</dbReference>